<evidence type="ECO:0000259" key="1">
    <source>
        <dbReference type="Pfam" id="PF00561"/>
    </source>
</evidence>
<evidence type="ECO:0000313" key="3">
    <source>
        <dbReference type="Proteomes" id="UP001369815"/>
    </source>
</evidence>
<dbReference type="GO" id="GO:0047372">
    <property type="term" value="F:monoacylglycerol lipase activity"/>
    <property type="evidence" value="ECO:0007669"/>
    <property type="project" value="TreeGrafter"/>
</dbReference>
<reference evidence="2 3" key="1">
    <citation type="journal article" date="2024" name="Front Chem Biol">
        <title>Unveiling the potential of Daldinia eschscholtzii MFLUCC 19-0629 through bioactivity and bioinformatics studies for enhanced sustainable agriculture production.</title>
        <authorList>
            <person name="Brooks S."/>
            <person name="Weaver J.A."/>
            <person name="Klomchit A."/>
            <person name="Alharthi S.A."/>
            <person name="Onlamun T."/>
            <person name="Nurani R."/>
            <person name="Vong T.K."/>
            <person name="Alberti F."/>
            <person name="Greco C."/>
        </authorList>
    </citation>
    <scope>NUCLEOTIDE SEQUENCE [LARGE SCALE GENOMIC DNA]</scope>
    <source>
        <strain evidence="2">MFLUCC 19-0629</strain>
    </source>
</reference>
<sequence length="302" mass="32964">MATSVSLLTLPSSRIISHVLTPVPSKPKAPIVLLSNSLCAPLATWDHVVPKLTSEGFAVLRYDQPGHGASSVPADLSSTTFDIIADDVRELLNHLSISRVHAWIGVSMGAATGIVFAAKYPNIIGKLVVCNTISCSPLKAGGPDIFEPMIEAARRTGSMEETAQTILERWFSLDWMSANPDETRRVRQIMLTTSIDGFETCCAALRSESFDLRPLAEKAGEGIDGALFIVGENDMDLPEHMLQLRDGVKRGLSKKDSMVSVGFEVIKNAGHVSYIDAHDQFVTVITKFLQQWDSRTSMSQRH</sequence>
<feature type="domain" description="AB hydrolase-1" evidence="1">
    <location>
        <begin position="30"/>
        <end position="135"/>
    </location>
</feature>
<organism evidence="2 3">
    <name type="scientific">Daldinia eschscholtzii</name>
    <dbReference type="NCBI Taxonomy" id="292717"/>
    <lineage>
        <taxon>Eukaryota</taxon>
        <taxon>Fungi</taxon>
        <taxon>Dikarya</taxon>
        <taxon>Ascomycota</taxon>
        <taxon>Pezizomycotina</taxon>
        <taxon>Sordariomycetes</taxon>
        <taxon>Xylariomycetidae</taxon>
        <taxon>Xylariales</taxon>
        <taxon>Hypoxylaceae</taxon>
        <taxon>Daldinia</taxon>
    </lineage>
</organism>
<dbReference type="AlphaFoldDB" id="A0AAX6MQD2"/>
<dbReference type="PRINTS" id="PR00111">
    <property type="entry name" value="ABHYDROLASE"/>
</dbReference>
<dbReference type="EMBL" id="JBANMG010000004">
    <property type="protein sequence ID" value="KAK6954870.1"/>
    <property type="molecule type" value="Genomic_DNA"/>
</dbReference>
<dbReference type="GO" id="GO:0016020">
    <property type="term" value="C:membrane"/>
    <property type="evidence" value="ECO:0007669"/>
    <property type="project" value="TreeGrafter"/>
</dbReference>
<dbReference type="PANTHER" id="PTHR43798:SF33">
    <property type="entry name" value="HYDROLASE, PUTATIVE (AFU_ORTHOLOGUE AFUA_2G14860)-RELATED"/>
    <property type="match status" value="1"/>
</dbReference>
<dbReference type="PANTHER" id="PTHR43798">
    <property type="entry name" value="MONOACYLGLYCEROL LIPASE"/>
    <property type="match status" value="1"/>
</dbReference>
<dbReference type="Proteomes" id="UP001369815">
    <property type="component" value="Unassembled WGS sequence"/>
</dbReference>
<dbReference type="InterPro" id="IPR050266">
    <property type="entry name" value="AB_hydrolase_sf"/>
</dbReference>
<dbReference type="InterPro" id="IPR000073">
    <property type="entry name" value="AB_hydrolase_1"/>
</dbReference>
<keyword evidence="3" id="KW-1185">Reference proteome</keyword>
<gene>
    <name evidence="2" type="ORF">Daesc_004842</name>
</gene>
<dbReference type="SUPFAM" id="SSF53474">
    <property type="entry name" value="alpha/beta-Hydrolases"/>
    <property type="match status" value="1"/>
</dbReference>
<dbReference type="Pfam" id="PF00561">
    <property type="entry name" value="Abhydrolase_1"/>
    <property type="match status" value="1"/>
</dbReference>
<name>A0AAX6MQD2_9PEZI</name>
<comment type="caution">
    <text evidence="2">The sequence shown here is derived from an EMBL/GenBank/DDBJ whole genome shotgun (WGS) entry which is preliminary data.</text>
</comment>
<dbReference type="InterPro" id="IPR029058">
    <property type="entry name" value="AB_hydrolase_fold"/>
</dbReference>
<proteinExistence type="predicted"/>
<accession>A0AAX6MQD2</accession>
<protein>
    <recommendedName>
        <fullName evidence="1">AB hydrolase-1 domain-containing protein</fullName>
    </recommendedName>
</protein>
<dbReference type="GO" id="GO:0046464">
    <property type="term" value="P:acylglycerol catabolic process"/>
    <property type="evidence" value="ECO:0007669"/>
    <property type="project" value="TreeGrafter"/>
</dbReference>
<evidence type="ECO:0000313" key="2">
    <source>
        <dbReference type="EMBL" id="KAK6954870.1"/>
    </source>
</evidence>
<dbReference type="Gene3D" id="3.40.50.1820">
    <property type="entry name" value="alpha/beta hydrolase"/>
    <property type="match status" value="1"/>
</dbReference>